<evidence type="ECO:0000256" key="9">
    <source>
        <dbReference type="SAM" id="MobiDB-lite"/>
    </source>
</evidence>
<evidence type="ECO:0000256" key="3">
    <source>
        <dbReference type="ARBA" id="ARBA00022448"/>
    </source>
</evidence>
<sequence length="507" mass="55449">MRPDVEKVQAVPSLQSSSQSDSEDRGSCSTDEIQKSKYQQWATNIKGLEARGIEPIPVEERHMGDGSASLKMMLLWLSMSLAMNNIVAGSLGTLTLQLSFGDAALCAVLGNILGCIAVGYISTWGPRSGNRTLIVTRYFMGYYPAMICIVLNVTTNLTYGMMNSVVGGQILSKVTGGSVSVILGIIIVSLASFTMATFGMRLFQFYERYAWVPQLMVLCIMLGSTVRYFDLHSPSTGTPEQITANRLTFFSLCLSVSLAWAPLAADYYVYYPPDIKPWKTWLMTVLGMSQAMIITLLIGIGLGTAVSNTPQWEQNYDGTPGSLFESAYGSLGHFGKFCAIINVLGVVASNAPGAYSMAMNFQMLGDFWLKIPRPVFTIFTTAIYTSCAIGGRNSLYEIFKNFLPLMGYWVIIWLTIVIEEDLLFNRGRGYDWSAWNNRHKLPVGAAAGMAFLVGWVGAVIGMDQVYYTGPVAQAVLGGCDLGVWLAAGFTAIAFPPLRMLELQRTGR</sequence>
<feature type="transmembrane region" description="Helical" evidence="10">
    <location>
        <begin position="174"/>
        <end position="198"/>
    </location>
</feature>
<evidence type="ECO:0000256" key="10">
    <source>
        <dbReference type="SAM" id="Phobius"/>
    </source>
</evidence>
<dbReference type="Gene3D" id="1.10.4160.10">
    <property type="entry name" value="Hydantoin permease"/>
    <property type="match status" value="1"/>
</dbReference>
<organism evidence="11 12">
    <name type="scientific">Aspergillus sclerotialis</name>
    <dbReference type="NCBI Taxonomy" id="2070753"/>
    <lineage>
        <taxon>Eukaryota</taxon>
        <taxon>Fungi</taxon>
        <taxon>Dikarya</taxon>
        <taxon>Ascomycota</taxon>
        <taxon>Pezizomycotina</taxon>
        <taxon>Eurotiomycetes</taxon>
        <taxon>Eurotiomycetidae</taxon>
        <taxon>Eurotiales</taxon>
        <taxon>Aspergillaceae</taxon>
        <taxon>Aspergillus</taxon>
        <taxon>Aspergillus subgen. Polypaecilum</taxon>
    </lineage>
</organism>
<keyword evidence="3 8" id="KW-0813">Transport</keyword>
<protein>
    <recommendedName>
        <fullName evidence="13">Purine-cytosine permease</fullName>
    </recommendedName>
</protein>
<dbReference type="PANTHER" id="PTHR31806:SF16">
    <property type="entry name" value="PURINE-CYTOSINE TRANSPORTER (EUROFUNG)"/>
    <property type="match status" value="1"/>
</dbReference>
<evidence type="ECO:0008006" key="13">
    <source>
        <dbReference type="Google" id="ProtNLM"/>
    </source>
</evidence>
<feature type="transmembrane region" description="Helical" evidence="10">
    <location>
        <begin position="474"/>
        <end position="497"/>
    </location>
</feature>
<comment type="subcellular location">
    <subcellularLocation>
        <location evidence="1">Membrane</location>
        <topology evidence="1">Multi-pass membrane protein</topology>
    </subcellularLocation>
</comment>
<evidence type="ECO:0000313" key="11">
    <source>
        <dbReference type="EMBL" id="RJE26399.1"/>
    </source>
</evidence>
<feature type="transmembrane region" description="Helical" evidence="10">
    <location>
        <begin position="334"/>
        <end position="355"/>
    </location>
</feature>
<dbReference type="AlphaFoldDB" id="A0A3A2ZTB7"/>
<evidence type="ECO:0000256" key="4">
    <source>
        <dbReference type="ARBA" id="ARBA00022553"/>
    </source>
</evidence>
<dbReference type="OrthoDB" id="5428495at2759"/>
<feature type="transmembrane region" description="Helical" evidence="10">
    <location>
        <begin position="100"/>
        <end position="121"/>
    </location>
</feature>
<comment type="caution">
    <text evidence="11">The sequence shown here is derived from an EMBL/GenBank/DDBJ whole genome shotgun (WGS) entry which is preliminary data.</text>
</comment>
<dbReference type="InterPro" id="IPR026030">
    <property type="entry name" value="Pur-cyt_permease_Fcy2/21/22"/>
</dbReference>
<name>A0A3A2ZTB7_9EURO</name>
<feature type="region of interest" description="Disordered" evidence="9">
    <location>
        <begin position="1"/>
        <end position="33"/>
    </location>
</feature>
<feature type="transmembrane region" description="Helical" evidence="10">
    <location>
        <begin position="402"/>
        <end position="420"/>
    </location>
</feature>
<feature type="transmembrane region" description="Helical" evidence="10">
    <location>
        <begin position="375"/>
        <end position="396"/>
    </location>
</feature>
<evidence type="ECO:0000256" key="5">
    <source>
        <dbReference type="ARBA" id="ARBA00022692"/>
    </source>
</evidence>
<dbReference type="Pfam" id="PF02133">
    <property type="entry name" value="Transp_cyt_pur"/>
    <property type="match status" value="1"/>
</dbReference>
<feature type="transmembrane region" description="Helical" evidence="10">
    <location>
        <begin position="249"/>
        <end position="269"/>
    </location>
</feature>
<dbReference type="STRING" id="2070753.A0A3A2ZTB7"/>
<dbReference type="Proteomes" id="UP000266188">
    <property type="component" value="Unassembled WGS sequence"/>
</dbReference>
<evidence type="ECO:0000256" key="8">
    <source>
        <dbReference type="PIRNR" id="PIRNR002744"/>
    </source>
</evidence>
<gene>
    <name evidence="11" type="ORF">PHISCL_01286</name>
</gene>
<keyword evidence="5 10" id="KW-0812">Transmembrane</keyword>
<feature type="transmembrane region" description="Helical" evidence="10">
    <location>
        <begin position="281"/>
        <end position="302"/>
    </location>
</feature>
<keyword evidence="7 8" id="KW-0472">Membrane</keyword>
<comment type="similarity">
    <text evidence="2 8">Belongs to the purine-cytosine permease (2.A.39) family.</text>
</comment>
<evidence type="ECO:0000256" key="7">
    <source>
        <dbReference type="ARBA" id="ARBA00023136"/>
    </source>
</evidence>
<dbReference type="GO" id="GO:0000329">
    <property type="term" value="C:fungal-type vacuole membrane"/>
    <property type="evidence" value="ECO:0007669"/>
    <property type="project" value="TreeGrafter"/>
</dbReference>
<accession>A0A3A2ZTB7</accession>
<keyword evidence="4" id="KW-0597">Phosphoprotein</keyword>
<dbReference type="FunFam" id="1.10.4160.10:FF:000002">
    <property type="entry name" value="Purine-cytosine permease fcyB"/>
    <property type="match status" value="1"/>
</dbReference>
<reference evidence="12" key="1">
    <citation type="submission" date="2017-02" db="EMBL/GenBank/DDBJ databases">
        <authorList>
            <person name="Tafer H."/>
            <person name="Lopandic K."/>
        </authorList>
    </citation>
    <scope>NUCLEOTIDE SEQUENCE [LARGE SCALE GENOMIC DNA]</scope>
    <source>
        <strain evidence="12">CBS 366.77</strain>
    </source>
</reference>
<evidence type="ECO:0000313" key="12">
    <source>
        <dbReference type="Proteomes" id="UP000266188"/>
    </source>
</evidence>
<keyword evidence="6 10" id="KW-1133">Transmembrane helix</keyword>
<dbReference type="InterPro" id="IPR001248">
    <property type="entry name" value="Pur-cyt_permease"/>
</dbReference>
<dbReference type="GO" id="GO:0022857">
    <property type="term" value="F:transmembrane transporter activity"/>
    <property type="evidence" value="ECO:0007669"/>
    <property type="project" value="InterPro"/>
</dbReference>
<dbReference type="GO" id="GO:0005886">
    <property type="term" value="C:plasma membrane"/>
    <property type="evidence" value="ECO:0007669"/>
    <property type="project" value="TreeGrafter"/>
</dbReference>
<dbReference type="PANTHER" id="PTHR31806">
    <property type="entry name" value="PURINE-CYTOSINE PERMEASE FCY2-RELATED"/>
    <property type="match status" value="1"/>
</dbReference>
<feature type="transmembrane region" description="Helical" evidence="10">
    <location>
        <begin position="73"/>
        <end position="94"/>
    </location>
</feature>
<evidence type="ECO:0000256" key="6">
    <source>
        <dbReference type="ARBA" id="ARBA00022989"/>
    </source>
</evidence>
<dbReference type="PIRSF" id="PIRSF002744">
    <property type="entry name" value="Pur-cyt_permease"/>
    <property type="match status" value="1"/>
</dbReference>
<proteinExistence type="inferred from homology"/>
<evidence type="ECO:0000256" key="2">
    <source>
        <dbReference type="ARBA" id="ARBA00008974"/>
    </source>
</evidence>
<dbReference type="GO" id="GO:0015851">
    <property type="term" value="P:nucleobase transport"/>
    <property type="evidence" value="ECO:0007669"/>
    <property type="project" value="UniProtKB-ARBA"/>
</dbReference>
<feature type="transmembrane region" description="Helical" evidence="10">
    <location>
        <begin position="441"/>
        <end position="462"/>
    </location>
</feature>
<dbReference type="EMBL" id="MVGC01000023">
    <property type="protein sequence ID" value="RJE26399.1"/>
    <property type="molecule type" value="Genomic_DNA"/>
</dbReference>
<keyword evidence="12" id="KW-1185">Reference proteome</keyword>
<evidence type="ECO:0000256" key="1">
    <source>
        <dbReference type="ARBA" id="ARBA00004141"/>
    </source>
</evidence>
<feature type="transmembrane region" description="Helical" evidence="10">
    <location>
        <begin position="142"/>
        <end position="162"/>
    </location>
</feature>